<keyword evidence="3" id="KW-0547">Nucleotide-binding</keyword>
<dbReference type="SUPFAM" id="SSF90123">
    <property type="entry name" value="ABC transporter transmembrane region"/>
    <property type="match status" value="1"/>
</dbReference>
<dbReference type="InterPro" id="IPR017871">
    <property type="entry name" value="ABC_transporter-like_CS"/>
</dbReference>
<dbReference type="Pfam" id="PF00664">
    <property type="entry name" value="ABC_membrane"/>
    <property type="match status" value="1"/>
</dbReference>
<evidence type="ECO:0000256" key="1">
    <source>
        <dbReference type="ARBA" id="ARBA00004651"/>
    </source>
</evidence>
<feature type="transmembrane region" description="Helical" evidence="7">
    <location>
        <begin position="265"/>
        <end position="284"/>
    </location>
</feature>
<evidence type="ECO:0000256" key="2">
    <source>
        <dbReference type="ARBA" id="ARBA00022692"/>
    </source>
</evidence>
<proteinExistence type="predicted"/>
<comment type="caution">
    <text evidence="10">The sequence shown here is derived from an EMBL/GenBank/DDBJ whole genome shotgun (WGS) entry which is preliminary data.</text>
</comment>
<accession>A0ABQ3HD01</accession>
<feature type="transmembrane region" description="Helical" evidence="7">
    <location>
        <begin position="164"/>
        <end position="193"/>
    </location>
</feature>
<dbReference type="Gene3D" id="1.20.1560.10">
    <property type="entry name" value="ABC transporter type 1, transmembrane domain"/>
    <property type="match status" value="1"/>
</dbReference>
<dbReference type="PANTHER" id="PTHR24221">
    <property type="entry name" value="ATP-BINDING CASSETTE SUB-FAMILY B"/>
    <property type="match status" value="1"/>
</dbReference>
<sequence>MIALLRRFNALFGRPVKVRLLLVLVGSLTIALAEAAAILAVLPLMALLTGATPRSSRELRILHDLFGQPTQERLAVYVALIVLAGFILKGLAALAIRWWSIGFVLRQGTASAAKLLDYYLRAPYALHLRRSTPDLLRVLNDGVVALHGPMVLGGVAVVTEVITILVLGTVLLVVNPLGTAVLGLYFGLSAWALGHAVKRRTRQAGATIIDSALHSNKAALHALGGIKEIKLRHEGSTFVNRYQAERLRAASAMRVHTFMGELPKYVLEMLFVIGVGITTAIAYTQDDPEAALGTVALVGIAGFRILPSVVRMMASINIVRGAVPTLDVIEPDLLAANSAAATGRQGPVARLPLETALELHEVRFRYEESKDDVLKGVSLTVPAGSSLAIVGGSGAGKTTLVDLILGLHRPSHGSVFADGKDVQTALAAWQSGLAMVPQDVFLLDESLRDNIRFTATPPADPDHLMDKVLAQAQLEDVVATAEHGLDTHVGERGTRLSGGQRQRIGIARALYREPTLLVLDEATSALDNETEHKVTATLDELRGQLTTIVVAHRLSTVRHCDQVVLLEDGRVRAKGTFTELSRTDEYFARLVSLGSLEG</sequence>
<keyword evidence="6 7" id="KW-0472">Membrane</keyword>
<dbReference type="PROSITE" id="PS50929">
    <property type="entry name" value="ABC_TM1F"/>
    <property type="match status" value="1"/>
</dbReference>
<evidence type="ECO:0000256" key="3">
    <source>
        <dbReference type="ARBA" id="ARBA00022741"/>
    </source>
</evidence>
<keyword evidence="11" id="KW-1185">Reference proteome</keyword>
<dbReference type="InterPro" id="IPR003593">
    <property type="entry name" value="AAA+_ATPase"/>
</dbReference>
<dbReference type="PROSITE" id="PS00211">
    <property type="entry name" value="ABC_TRANSPORTER_1"/>
    <property type="match status" value="1"/>
</dbReference>
<feature type="transmembrane region" description="Helical" evidence="7">
    <location>
        <begin position="74"/>
        <end position="96"/>
    </location>
</feature>
<dbReference type="InterPro" id="IPR003439">
    <property type="entry name" value="ABC_transporter-like_ATP-bd"/>
</dbReference>
<organism evidence="10 11">
    <name type="scientific">Nocardioides flavus</name>
    <name type="common">ex Wang et al. 2016</name>
    <dbReference type="NCBI Taxonomy" id="2058780"/>
    <lineage>
        <taxon>Bacteria</taxon>
        <taxon>Bacillati</taxon>
        <taxon>Actinomycetota</taxon>
        <taxon>Actinomycetes</taxon>
        <taxon>Propionibacteriales</taxon>
        <taxon>Nocardioidaceae</taxon>
        <taxon>Nocardioides</taxon>
    </lineage>
</organism>
<dbReference type="Gene3D" id="3.40.50.300">
    <property type="entry name" value="P-loop containing nucleotide triphosphate hydrolases"/>
    <property type="match status" value="1"/>
</dbReference>
<evidence type="ECO:0000256" key="4">
    <source>
        <dbReference type="ARBA" id="ARBA00022840"/>
    </source>
</evidence>
<reference evidence="11" key="1">
    <citation type="journal article" date="2019" name="Int. J. Syst. Evol. Microbiol.">
        <title>The Global Catalogue of Microorganisms (GCM) 10K type strain sequencing project: providing services to taxonomists for standard genome sequencing and annotation.</title>
        <authorList>
            <consortium name="The Broad Institute Genomics Platform"/>
            <consortium name="The Broad Institute Genome Sequencing Center for Infectious Disease"/>
            <person name="Wu L."/>
            <person name="Ma J."/>
        </authorList>
    </citation>
    <scope>NUCLEOTIDE SEQUENCE [LARGE SCALE GENOMIC DNA]</scope>
    <source>
        <strain evidence="11">CGMCC 1.12791</strain>
    </source>
</reference>
<dbReference type="SUPFAM" id="SSF52540">
    <property type="entry name" value="P-loop containing nucleoside triphosphate hydrolases"/>
    <property type="match status" value="1"/>
</dbReference>
<feature type="domain" description="ABC transporter" evidence="8">
    <location>
        <begin position="357"/>
        <end position="593"/>
    </location>
</feature>
<dbReference type="InterPro" id="IPR011527">
    <property type="entry name" value="ABC1_TM_dom"/>
</dbReference>
<comment type="subcellular location">
    <subcellularLocation>
        <location evidence="1">Cell membrane</location>
        <topology evidence="1">Multi-pass membrane protein</topology>
    </subcellularLocation>
</comment>
<keyword evidence="2 7" id="KW-0812">Transmembrane</keyword>
<keyword evidence="5 7" id="KW-1133">Transmembrane helix</keyword>
<evidence type="ECO:0000313" key="11">
    <source>
        <dbReference type="Proteomes" id="UP000597341"/>
    </source>
</evidence>
<dbReference type="InterPro" id="IPR027417">
    <property type="entry name" value="P-loop_NTPase"/>
</dbReference>
<dbReference type="RefSeq" id="WP_191277357.1">
    <property type="nucleotide sequence ID" value="NZ_BNAD01000001.1"/>
</dbReference>
<dbReference type="Proteomes" id="UP000597341">
    <property type="component" value="Unassembled WGS sequence"/>
</dbReference>
<dbReference type="EMBL" id="BNAD01000001">
    <property type="protein sequence ID" value="GHE14880.1"/>
    <property type="molecule type" value="Genomic_DNA"/>
</dbReference>
<dbReference type="PANTHER" id="PTHR24221:SF654">
    <property type="entry name" value="ATP-BINDING CASSETTE SUB-FAMILY B MEMBER 6"/>
    <property type="match status" value="1"/>
</dbReference>
<dbReference type="Pfam" id="PF00005">
    <property type="entry name" value="ABC_tran"/>
    <property type="match status" value="1"/>
</dbReference>
<dbReference type="PROSITE" id="PS50893">
    <property type="entry name" value="ABC_TRANSPORTER_2"/>
    <property type="match status" value="1"/>
</dbReference>
<name>A0ABQ3HD01_9ACTN</name>
<gene>
    <name evidence="10" type="ORF">GCM10011376_00430</name>
</gene>
<dbReference type="GO" id="GO:0005524">
    <property type="term" value="F:ATP binding"/>
    <property type="evidence" value="ECO:0007669"/>
    <property type="project" value="UniProtKB-KW"/>
</dbReference>
<feature type="transmembrane region" description="Helical" evidence="7">
    <location>
        <begin position="290"/>
        <end position="310"/>
    </location>
</feature>
<evidence type="ECO:0000256" key="7">
    <source>
        <dbReference type="SAM" id="Phobius"/>
    </source>
</evidence>
<protein>
    <submittedName>
        <fullName evidence="10">ABC transporter ATP-binding protein</fullName>
    </submittedName>
</protein>
<dbReference type="SMART" id="SM00382">
    <property type="entry name" value="AAA"/>
    <property type="match status" value="1"/>
</dbReference>
<evidence type="ECO:0000313" key="10">
    <source>
        <dbReference type="EMBL" id="GHE14880.1"/>
    </source>
</evidence>
<evidence type="ECO:0000256" key="6">
    <source>
        <dbReference type="ARBA" id="ARBA00023136"/>
    </source>
</evidence>
<evidence type="ECO:0000256" key="5">
    <source>
        <dbReference type="ARBA" id="ARBA00022989"/>
    </source>
</evidence>
<evidence type="ECO:0000259" key="9">
    <source>
        <dbReference type="PROSITE" id="PS50929"/>
    </source>
</evidence>
<evidence type="ECO:0000259" key="8">
    <source>
        <dbReference type="PROSITE" id="PS50893"/>
    </source>
</evidence>
<dbReference type="InterPro" id="IPR036640">
    <property type="entry name" value="ABC1_TM_sf"/>
</dbReference>
<keyword evidence="4 10" id="KW-0067">ATP-binding</keyword>
<dbReference type="InterPro" id="IPR039421">
    <property type="entry name" value="Type_1_exporter"/>
</dbReference>
<feature type="domain" description="ABC transmembrane type-1" evidence="9">
    <location>
        <begin position="21"/>
        <end position="321"/>
    </location>
</feature>
<feature type="transmembrane region" description="Helical" evidence="7">
    <location>
        <begin position="138"/>
        <end position="158"/>
    </location>
</feature>